<protein>
    <submittedName>
        <fullName evidence="8">Periodic tryptophan protein 1 homolog</fullName>
    </submittedName>
    <submittedName>
        <fullName evidence="6">Pwp1 protein</fullName>
    </submittedName>
</protein>
<dbReference type="SMART" id="SM00320">
    <property type="entry name" value="WD40"/>
    <property type="match status" value="6"/>
</dbReference>
<dbReference type="InterPro" id="IPR015943">
    <property type="entry name" value="WD40/YVTN_repeat-like_dom_sf"/>
</dbReference>
<dbReference type="AlphaFoldDB" id="A0A0C9QWZ0"/>
<dbReference type="Proteomes" id="UP000694866">
    <property type="component" value="Unplaced"/>
</dbReference>
<keyword evidence="2 4" id="KW-0853">WD repeat</keyword>
<evidence type="ECO:0000256" key="2">
    <source>
        <dbReference type="ARBA" id="ARBA00022574"/>
    </source>
</evidence>
<evidence type="ECO:0000256" key="5">
    <source>
        <dbReference type="SAM" id="MobiDB-lite"/>
    </source>
</evidence>
<dbReference type="PROSITE" id="PS50082">
    <property type="entry name" value="WD_REPEATS_2"/>
    <property type="match status" value="2"/>
</dbReference>
<dbReference type="PANTHER" id="PTHR14091">
    <property type="entry name" value="PERIODIC TRYPTOPHAN PROTEIN 1"/>
    <property type="match status" value="1"/>
</dbReference>
<evidence type="ECO:0000256" key="4">
    <source>
        <dbReference type="PROSITE-ProRule" id="PRU00221"/>
    </source>
</evidence>
<reference evidence="8" key="2">
    <citation type="submission" date="2025-04" db="UniProtKB">
        <authorList>
            <consortium name="RefSeq"/>
        </authorList>
    </citation>
    <scope>IDENTIFICATION</scope>
    <source>
        <strain evidence="8">USDA-PBARC FA_bdor</strain>
        <tissue evidence="8">Whole organism</tissue>
    </source>
</reference>
<keyword evidence="1" id="KW-0597">Phosphoprotein</keyword>
<keyword evidence="7" id="KW-1185">Reference proteome</keyword>
<name>A0A0C9QWZ0_9HYME</name>
<dbReference type="PRINTS" id="PR00320">
    <property type="entry name" value="GPROTEINBRPT"/>
</dbReference>
<dbReference type="Pfam" id="PF00400">
    <property type="entry name" value="WD40"/>
    <property type="match status" value="4"/>
</dbReference>
<dbReference type="GO" id="GO:0006364">
    <property type="term" value="P:rRNA processing"/>
    <property type="evidence" value="ECO:0007669"/>
    <property type="project" value="InterPro"/>
</dbReference>
<dbReference type="PROSITE" id="PS00678">
    <property type="entry name" value="WD_REPEATS_1"/>
    <property type="match status" value="2"/>
</dbReference>
<evidence type="ECO:0000313" key="8">
    <source>
        <dbReference type="RefSeq" id="XP_011297551.1"/>
    </source>
</evidence>
<evidence type="ECO:0000256" key="1">
    <source>
        <dbReference type="ARBA" id="ARBA00022553"/>
    </source>
</evidence>
<feature type="region of interest" description="Disordered" evidence="5">
    <location>
        <begin position="40"/>
        <end position="78"/>
    </location>
</feature>
<dbReference type="SUPFAM" id="SSF50978">
    <property type="entry name" value="WD40 repeat-like"/>
    <property type="match status" value="1"/>
</dbReference>
<dbReference type="InterPro" id="IPR036322">
    <property type="entry name" value="WD40_repeat_dom_sf"/>
</dbReference>
<reference evidence="6" key="1">
    <citation type="submission" date="2015-01" db="EMBL/GenBank/DDBJ databases">
        <title>Transcriptome Assembly of Fopius arisanus.</title>
        <authorList>
            <person name="Geib S."/>
        </authorList>
    </citation>
    <scope>NUCLEOTIDE SEQUENCE</scope>
</reference>
<feature type="compositionally biased region" description="Polar residues" evidence="5">
    <location>
        <begin position="50"/>
        <end position="68"/>
    </location>
</feature>
<accession>A0A0C9QWZ0</accession>
<feature type="compositionally biased region" description="Acidic residues" evidence="5">
    <location>
        <begin position="69"/>
        <end position="78"/>
    </location>
</feature>
<dbReference type="KEGG" id="fas:105263205"/>
<dbReference type="OrthoDB" id="270624at2759"/>
<dbReference type="PROSITE" id="PS50294">
    <property type="entry name" value="WD_REPEATS_REGION"/>
    <property type="match status" value="1"/>
</dbReference>
<evidence type="ECO:0000313" key="7">
    <source>
        <dbReference type="Proteomes" id="UP000694866"/>
    </source>
</evidence>
<dbReference type="RefSeq" id="XP_011297551.1">
    <property type="nucleotide sequence ID" value="XM_011299249.1"/>
</dbReference>
<dbReference type="PANTHER" id="PTHR14091:SF0">
    <property type="entry name" value="PERIODIC TRYPTOPHAN PROTEIN 1 HOMOLOG"/>
    <property type="match status" value="1"/>
</dbReference>
<feature type="repeat" description="WD" evidence="4">
    <location>
        <begin position="350"/>
        <end position="384"/>
    </location>
</feature>
<dbReference type="Gene3D" id="2.130.10.10">
    <property type="entry name" value="YVTN repeat-like/Quinoprotein amine dehydrogenase"/>
    <property type="match status" value="2"/>
</dbReference>
<dbReference type="GO" id="GO:0005634">
    <property type="term" value="C:nucleus"/>
    <property type="evidence" value="ECO:0007669"/>
    <property type="project" value="TreeGrafter"/>
</dbReference>
<dbReference type="InterPro" id="IPR020472">
    <property type="entry name" value="WD40_PAC1"/>
</dbReference>
<accession>A0A9R1TSK0</accession>
<dbReference type="GeneID" id="105263205"/>
<evidence type="ECO:0000256" key="3">
    <source>
        <dbReference type="ARBA" id="ARBA00022737"/>
    </source>
</evidence>
<feature type="repeat" description="WD" evidence="4">
    <location>
        <begin position="222"/>
        <end position="264"/>
    </location>
</feature>
<evidence type="ECO:0000313" key="6">
    <source>
        <dbReference type="EMBL" id="JAG74959.1"/>
    </source>
</evidence>
<dbReference type="InterPro" id="IPR044285">
    <property type="entry name" value="PWP1"/>
</dbReference>
<dbReference type="InterPro" id="IPR001680">
    <property type="entry name" value="WD40_rpt"/>
</dbReference>
<gene>
    <name evidence="6" type="primary">Pwp1</name>
    <name evidence="8" type="synonym">LOC105263205</name>
    <name evidence="6" type="ORF">g.13589</name>
</gene>
<dbReference type="InterPro" id="IPR019775">
    <property type="entry name" value="WD40_repeat_CS"/>
</dbReference>
<keyword evidence="3" id="KW-0677">Repeat</keyword>
<sequence>MNVNIIPCTTWVKRGVAAPNPEKVQLTPEELEGIIKKTQTEIEDLDSDSDVNTPSTQSGPSRSNAEPTESTDEFNFENYDNEDGNIHCNIGGLAVINAHGKDPFVTVDDDEDEDSEKEDDVIKADDNLVLVAHVEGDASILEIFVYNEKEGSFYCHHDLLLPAFPLCLEWLNFDPSDAKPANLCAIGDMTSIIKVWDLDLIDCLEPAFTLGSKPKKKKKQKRVGHKDAVLDLAWNCNYTHVLASGSVDQSVLLWDLENGTPVTKINHFAEKVQSIAFHPSETHHLLTGCADSTARLFDCRVDDTFKSWEATGEVERVLWNHFDPNYFFISTNNGNIECIDVRQGQHVWQKKAHEKEITGLSLSSFCPGLLVTTCEDSVIKVWDVLDIHNVDFIFEKKTNLGSIQCLASSPDSPFLFASGGDNKSHNYKVWDLMEITAVSDRFKGRKLKFPDNTSPKSENRQGELMEVTEDMECITLKDKKK</sequence>
<proteinExistence type="predicted"/>
<dbReference type="EMBL" id="GBYB01005192">
    <property type="protein sequence ID" value="JAG74959.1"/>
    <property type="molecule type" value="Transcribed_RNA"/>
</dbReference>
<organism evidence="6">
    <name type="scientific">Fopius arisanus</name>
    <dbReference type="NCBI Taxonomy" id="64838"/>
    <lineage>
        <taxon>Eukaryota</taxon>
        <taxon>Metazoa</taxon>
        <taxon>Ecdysozoa</taxon>
        <taxon>Arthropoda</taxon>
        <taxon>Hexapoda</taxon>
        <taxon>Insecta</taxon>
        <taxon>Pterygota</taxon>
        <taxon>Neoptera</taxon>
        <taxon>Endopterygota</taxon>
        <taxon>Hymenoptera</taxon>
        <taxon>Apocrita</taxon>
        <taxon>Ichneumonoidea</taxon>
        <taxon>Braconidae</taxon>
        <taxon>Opiinae</taxon>
        <taxon>Fopius</taxon>
    </lineage>
</organism>